<comment type="caution">
    <text evidence="1">The sequence shown here is derived from an EMBL/GenBank/DDBJ whole genome shotgun (WGS) entry which is preliminary data.</text>
</comment>
<gene>
    <name evidence="1" type="ORF">GXX24_07780</name>
</gene>
<organism evidence="1 2">
    <name type="scientific">Paracoccus solventivorans</name>
    <dbReference type="NCBI Taxonomy" id="53463"/>
    <lineage>
        <taxon>Bacteria</taxon>
        <taxon>Pseudomonadati</taxon>
        <taxon>Pseudomonadota</taxon>
        <taxon>Alphaproteobacteria</taxon>
        <taxon>Rhodobacterales</taxon>
        <taxon>Paracoccaceae</taxon>
        <taxon>Paracoccus</taxon>
    </lineage>
</organism>
<reference evidence="1 2" key="1">
    <citation type="journal article" date="2020" name="Biotechnol. Biofuels">
        <title>New insights from the biogas microbiome by comprehensive genome-resolved metagenomics of nearly 1600 species originating from multiple anaerobic digesters.</title>
        <authorList>
            <person name="Campanaro S."/>
            <person name="Treu L."/>
            <person name="Rodriguez-R L.M."/>
            <person name="Kovalovszki A."/>
            <person name="Ziels R.M."/>
            <person name="Maus I."/>
            <person name="Zhu X."/>
            <person name="Kougias P.G."/>
            <person name="Basile A."/>
            <person name="Luo G."/>
            <person name="Schluter A."/>
            <person name="Konstantinidis K.T."/>
            <person name="Angelidaki I."/>
        </authorList>
    </citation>
    <scope>NUCLEOTIDE SEQUENCE [LARGE SCALE GENOMIC DNA]</scope>
    <source>
        <strain evidence="1">AS04akNAM_125</strain>
    </source>
</reference>
<evidence type="ECO:0000313" key="2">
    <source>
        <dbReference type="Proteomes" id="UP000580830"/>
    </source>
</evidence>
<dbReference type="RefSeq" id="WP_303730088.1">
    <property type="nucleotide sequence ID" value="NZ_DULP01000112.1"/>
</dbReference>
<dbReference type="Proteomes" id="UP000580830">
    <property type="component" value="Unassembled WGS sequence"/>
</dbReference>
<name>A0A832PN29_9RHOB</name>
<protein>
    <submittedName>
        <fullName evidence="1">Uncharacterized protein</fullName>
    </submittedName>
</protein>
<dbReference type="EMBL" id="DULP01000112">
    <property type="protein sequence ID" value="HHW34025.1"/>
    <property type="molecule type" value="Genomic_DNA"/>
</dbReference>
<dbReference type="AlphaFoldDB" id="A0A832PN29"/>
<accession>A0A832PN29</accession>
<sequence>MAEVAFPSTRNTVGPDEYYLLDSFGDWSSECLRDKASEDVCSAARTIIDLDHGLELDLDITPYSLSSRFPKVDVDVAPVAHIQIGPYSSARHYDNYSAAITAVDGMPFDGYWCPLTDYSSCFRGPELNRGDLLTLLNGESATVTIYERDATPDNYTSVTQIEVDLAELPASLNRSRKFNAEIYGVNPEIHEEPVELCDLHIDGIQRRISYTYDEDFDIENTSFREDLWGIKGGGSCPSYVALAYLTPELTSAQRSIFCLAYDSKKDTITGIQQGEQDAYRVCKAPSRSMCQRVNAAKDAGIAIASFAAGSVGTAIGATTVTGTTVVMHSSGAAILTGSAGYVAGTLGTVGTSALGILTAPAAAPVAAISLVAVGGAVYLCSDSEAEE</sequence>
<proteinExistence type="predicted"/>
<evidence type="ECO:0000313" key="1">
    <source>
        <dbReference type="EMBL" id="HHW34025.1"/>
    </source>
</evidence>